<evidence type="ECO:0000313" key="3">
    <source>
        <dbReference type="EMBL" id="ETW95190.1"/>
    </source>
</evidence>
<dbReference type="GO" id="GO:0070967">
    <property type="term" value="F:coenzyme F420 binding"/>
    <property type="evidence" value="ECO:0007669"/>
    <property type="project" value="TreeGrafter"/>
</dbReference>
<evidence type="ECO:0000313" key="4">
    <source>
        <dbReference type="Proteomes" id="UP000019141"/>
    </source>
</evidence>
<evidence type="ECO:0000256" key="1">
    <source>
        <dbReference type="ARBA" id="ARBA00023002"/>
    </source>
</evidence>
<dbReference type="InterPro" id="IPR012349">
    <property type="entry name" value="Split_barrel_FMN-bd"/>
</dbReference>
<dbReference type="InterPro" id="IPR011576">
    <property type="entry name" value="Pyridox_Oxase_N"/>
</dbReference>
<dbReference type="InterPro" id="IPR019965">
    <property type="entry name" value="PPOX_F420-dep_Rv2061_put"/>
</dbReference>
<organism evidence="3 4">
    <name type="scientific">Entotheonella factor</name>
    <dbReference type="NCBI Taxonomy" id="1429438"/>
    <lineage>
        <taxon>Bacteria</taxon>
        <taxon>Pseudomonadati</taxon>
        <taxon>Nitrospinota/Tectimicrobiota group</taxon>
        <taxon>Candidatus Tectimicrobiota</taxon>
        <taxon>Candidatus Entotheonellia</taxon>
        <taxon>Candidatus Entotheonellales</taxon>
        <taxon>Candidatus Entotheonellaceae</taxon>
        <taxon>Candidatus Entotheonella</taxon>
    </lineage>
</organism>
<accession>W4LBT0</accession>
<keyword evidence="4" id="KW-1185">Reference proteome</keyword>
<dbReference type="HOGENOM" id="CLU_139738_2_0_7"/>
<dbReference type="PANTHER" id="PTHR35176">
    <property type="entry name" value="HEME OXYGENASE HI_0854-RELATED"/>
    <property type="match status" value="1"/>
</dbReference>
<dbReference type="NCBIfam" id="TIGR03666">
    <property type="entry name" value="Rv2061_F420"/>
    <property type="match status" value="1"/>
</dbReference>
<reference evidence="3 4" key="1">
    <citation type="journal article" date="2014" name="Nature">
        <title>An environmental bacterial taxon with a large and distinct metabolic repertoire.</title>
        <authorList>
            <person name="Wilson M.C."/>
            <person name="Mori T."/>
            <person name="Ruckert C."/>
            <person name="Uria A.R."/>
            <person name="Helf M.J."/>
            <person name="Takada K."/>
            <person name="Gernert C."/>
            <person name="Steffens U.A."/>
            <person name="Heycke N."/>
            <person name="Schmitt S."/>
            <person name="Rinke C."/>
            <person name="Helfrich E.J."/>
            <person name="Brachmann A.O."/>
            <person name="Gurgui C."/>
            <person name="Wakimoto T."/>
            <person name="Kracht M."/>
            <person name="Crusemann M."/>
            <person name="Hentschel U."/>
            <person name="Abe I."/>
            <person name="Matsunaga S."/>
            <person name="Kalinowski J."/>
            <person name="Takeyama H."/>
            <person name="Piel J."/>
        </authorList>
    </citation>
    <scope>NUCLEOTIDE SEQUENCE [LARGE SCALE GENOMIC DNA]</scope>
    <source>
        <strain evidence="4">TSY1</strain>
    </source>
</reference>
<keyword evidence="1" id="KW-0560">Oxidoreductase</keyword>
<dbReference type="Gene3D" id="2.30.110.10">
    <property type="entry name" value="Electron Transport, Fmn-binding Protein, Chain A"/>
    <property type="match status" value="1"/>
</dbReference>
<name>W4LBT0_ENTF1</name>
<dbReference type="SUPFAM" id="SSF50475">
    <property type="entry name" value="FMN-binding split barrel"/>
    <property type="match status" value="1"/>
</dbReference>
<dbReference type="Pfam" id="PF01243">
    <property type="entry name" value="PNPOx_N"/>
    <property type="match status" value="1"/>
</dbReference>
<proteinExistence type="predicted"/>
<dbReference type="GO" id="GO:0005829">
    <property type="term" value="C:cytosol"/>
    <property type="evidence" value="ECO:0007669"/>
    <property type="project" value="TreeGrafter"/>
</dbReference>
<protein>
    <recommendedName>
        <fullName evidence="2">Pyridoxamine 5'-phosphate oxidase N-terminal domain-containing protein</fullName>
    </recommendedName>
</protein>
<dbReference type="EMBL" id="AZHW01000947">
    <property type="protein sequence ID" value="ETW95190.1"/>
    <property type="molecule type" value="Genomic_DNA"/>
</dbReference>
<comment type="caution">
    <text evidence="3">The sequence shown here is derived from an EMBL/GenBank/DDBJ whole genome shotgun (WGS) entry which is preliminary data.</text>
</comment>
<dbReference type="InterPro" id="IPR052019">
    <property type="entry name" value="F420H2_bilvrd_red/Heme_oxyg"/>
</dbReference>
<sequence>MVNENPMNHDALSQFANQQYLNLESFKRDGTAVQTPLWFAEDNGTLYVYTMAKAWKVKRIRRNPRVRITPCTMRGKVTGQWVEAEAHIVDGTAAQHGQTLLLQKYGWMKQVGNIFSRLMKRERIVMTINLKT</sequence>
<dbReference type="GO" id="GO:0016627">
    <property type="term" value="F:oxidoreductase activity, acting on the CH-CH group of donors"/>
    <property type="evidence" value="ECO:0007669"/>
    <property type="project" value="TreeGrafter"/>
</dbReference>
<dbReference type="Proteomes" id="UP000019141">
    <property type="component" value="Unassembled WGS sequence"/>
</dbReference>
<dbReference type="PANTHER" id="PTHR35176:SF11">
    <property type="entry name" value="PYRIDOXAMINE 5'-PHOSPHATE OXIDASE FAMILY PROTEIN"/>
    <property type="match status" value="1"/>
</dbReference>
<feature type="domain" description="Pyridoxamine 5'-phosphate oxidase N-terminal" evidence="2">
    <location>
        <begin position="14"/>
        <end position="106"/>
    </location>
</feature>
<evidence type="ECO:0000259" key="2">
    <source>
        <dbReference type="Pfam" id="PF01243"/>
    </source>
</evidence>
<dbReference type="AlphaFoldDB" id="W4LBT0"/>
<gene>
    <name evidence="3" type="ORF">ETSY1_31665</name>
</gene>